<dbReference type="EMBL" id="CAJMWT010001203">
    <property type="protein sequence ID" value="CAE6386820.1"/>
    <property type="molecule type" value="Genomic_DNA"/>
</dbReference>
<evidence type="ECO:0000313" key="10">
    <source>
        <dbReference type="Proteomes" id="UP000663843"/>
    </source>
</evidence>
<keyword evidence="4" id="KW-0540">Nuclease</keyword>
<dbReference type="GO" id="GO:0016787">
    <property type="term" value="F:hydrolase activity"/>
    <property type="evidence" value="ECO:0007669"/>
    <property type="project" value="UniProtKB-KW"/>
</dbReference>
<proteinExistence type="inferred from homology"/>
<evidence type="ECO:0000256" key="6">
    <source>
        <dbReference type="ARBA" id="ARBA00022801"/>
    </source>
</evidence>
<comment type="caution">
    <text evidence="9">The sequence shown here is derived from an EMBL/GenBank/DDBJ whole genome shotgun (WGS) entry which is preliminary data.</text>
</comment>
<comment type="similarity">
    <text evidence="3">Belongs to the HARBI1 family.</text>
</comment>
<dbReference type="PANTHER" id="PTHR22930">
    <property type="match status" value="1"/>
</dbReference>
<evidence type="ECO:0000256" key="4">
    <source>
        <dbReference type="ARBA" id="ARBA00022722"/>
    </source>
</evidence>
<gene>
    <name evidence="9" type="ORF">RDB_LOCUS28376</name>
</gene>
<dbReference type="Pfam" id="PF13359">
    <property type="entry name" value="DDE_Tnp_4"/>
    <property type="match status" value="1"/>
</dbReference>
<feature type="domain" description="DDE Tnp4" evidence="8">
    <location>
        <begin position="56"/>
        <end position="213"/>
    </location>
</feature>
<dbReference type="GO" id="GO:0004518">
    <property type="term" value="F:nuclease activity"/>
    <property type="evidence" value="ECO:0007669"/>
    <property type="project" value="UniProtKB-KW"/>
</dbReference>
<organism evidence="9 10">
    <name type="scientific">Rhizoctonia solani</name>
    <dbReference type="NCBI Taxonomy" id="456999"/>
    <lineage>
        <taxon>Eukaryota</taxon>
        <taxon>Fungi</taxon>
        <taxon>Dikarya</taxon>
        <taxon>Basidiomycota</taxon>
        <taxon>Agaricomycotina</taxon>
        <taxon>Agaricomycetes</taxon>
        <taxon>Cantharellales</taxon>
        <taxon>Ceratobasidiaceae</taxon>
        <taxon>Rhizoctonia</taxon>
    </lineage>
</organism>
<evidence type="ECO:0000256" key="2">
    <source>
        <dbReference type="ARBA" id="ARBA00004123"/>
    </source>
</evidence>
<evidence type="ECO:0000256" key="5">
    <source>
        <dbReference type="ARBA" id="ARBA00022723"/>
    </source>
</evidence>
<keyword evidence="7" id="KW-0539">Nucleus</keyword>
<comment type="cofactor">
    <cofactor evidence="1">
        <name>a divalent metal cation</name>
        <dbReference type="ChEBI" id="CHEBI:60240"/>
    </cofactor>
</comment>
<dbReference type="AlphaFoldDB" id="A0A8H2WK83"/>
<evidence type="ECO:0000256" key="3">
    <source>
        <dbReference type="ARBA" id="ARBA00006958"/>
    </source>
</evidence>
<comment type="subcellular location">
    <subcellularLocation>
        <location evidence="2">Nucleus</location>
    </subcellularLocation>
</comment>
<sequence>MRLGISEGSVYHSSARVIRAFRRLRPQYLSWPTHQARQVSKIRMQELGFPGAVGIVDGTLIPLKNRPRQNPWSYYSRKKTYALAMQAVTDFNSRFISFDLGWPGCTNDTTMWKMSHIWRYRWIYLALDEWLMADKGYPISKFLIRPFSNNDLTNNPQVALERKQWNKAFSSNRATVEHAFGLLKGRFSALRSMPGWDLSRMYRAIEALMIIHNICIDLRDDIHDIEQVNPVDEQAGNIGRLIARDQAEDADALRASGLVRRKQLVDFWAQARN</sequence>
<dbReference type="InterPro" id="IPR045249">
    <property type="entry name" value="HARBI1-like"/>
</dbReference>
<dbReference type="GO" id="GO:0005634">
    <property type="term" value="C:nucleus"/>
    <property type="evidence" value="ECO:0007669"/>
    <property type="project" value="UniProtKB-SubCell"/>
</dbReference>
<dbReference type="GO" id="GO:0046872">
    <property type="term" value="F:metal ion binding"/>
    <property type="evidence" value="ECO:0007669"/>
    <property type="project" value="UniProtKB-KW"/>
</dbReference>
<reference evidence="9" key="1">
    <citation type="submission" date="2021-01" db="EMBL/GenBank/DDBJ databases">
        <authorList>
            <person name="Kaushik A."/>
        </authorList>
    </citation>
    <scope>NUCLEOTIDE SEQUENCE</scope>
    <source>
        <strain evidence="9">AG2-2IIIB</strain>
    </source>
</reference>
<evidence type="ECO:0000256" key="1">
    <source>
        <dbReference type="ARBA" id="ARBA00001968"/>
    </source>
</evidence>
<dbReference type="PANTHER" id="PTHR22930:SF85">
    <property type="entry name" value="GH03217P-RELATED"/>
    <property type="match status" value="1"/>
</dbReference>
<dbReference type="InterPro" id="IPR027806">
    <property type="entry name" value="HARBI1_dom"/>
</dbReference>
<keyword evidence="5" id="KW-0479">Metal-binding</keyword>
<dbReference type="Proteomes" id="UP000663843">
    <property type="component" value="Unassembled WGS sequence"/>
</dbReference>
<evidence type="ECO:0000313" key="9">
    <source>
        <dbReference type="EMBL" id="CAE6386820.1"/>
    </source>
</evidence>
<accession>A0A8H2WK83</accession>
<evidence type="ECO:0000256" key="7">
    <source>
        <dbReference type="ARBA" id="ARBA00023242"/>
    </source>
</evidence>
<protein>
    <recommendedName>
        <fullName evidence="8">DDE Tnp4 domain-containing protein</fullName>
    </recommendedName>
</protein>
<keyword evidence="6" id="KW-0378">Hydrolase</keyword>
<evidence type="ECO:0000259" key="8">
    <source>
        <dbReference type="Pfam" id="PF13359"/>
    </source>
</evidence>
<name>A0A8H2WK83_9AGAM</name>